<dbReference type="PROSITE" id="PS51195">
    <property type="entry name" value="Q_MOTIF"/>
    <property type="match status" value="1"/>
</dbReference>
<feature type="domain" description="DEAD-box RNA helicase Q" evidence="7">
    <location>
        <begin position="1"/>
        <end position="22"/>
    </location>
</feature>
<keyword evidence="1" id="KW-0547">Nucleotide-binding</keyword>
<dbReference type="EMBL" id="KV784357">
    <property type="protein sequence ID" value="OEU17766.1"/>
    <property type="molecule type" value="Genomic_DNA"/>
</dbReference>
<dbReference type="GO" id="GO:0003676">
    <property type="term" value="F:nucleic acid binding"/>
    <property type="evidence" value="ECO:0007669"/>
    <property type="project" value="InterPro"/>
</dbReference>
<reference evidence="8 9" key="1">
    <citation type="submission" date="2016-09" db="EMBL/GenBank/DDBJ databases">
        <title>Extensive genetic diversity and differential bi-allelic expression allows diatom success in the polar Southern Ocean.</title>
        <authorList>
            <consortium name="DOE Joint Genome Institute"/>
            <person name="Mock T."/>
            <person name="Otillar R.P."/>
            <person name="Strauss J."/>
            <person name="Dupont C."/>
            <person name="Frickenhaus S."/>
            <person name="Maumus F."/>
            <person name="Mcmullan M."/>
            <person name="Sanges R."/>
            <person name="Schmutz J."/>
            <person name="Toseland A."/>
            <person name="Valas R."/>
            <person name="Veluchamy A."/>
            <person name="Ward B.J."/>
            <person name="Allen A."/>
            <person name="Barry K."/>
            <person name="Falciatore A."/>
            <person name="Ferrante M."/>
            <person name="Fortunato A.E."/>
            <person name="Gloeckner G."/>
            <person name="Gruber A."/>
            <person name="Hipkin R."/>
            <person name="Janech M."/>
            <person name="Kroth P."/>
            <person name="Leese F."/>
            <person name="Lindquist E."/>
            <person name="Lyon B.R."/>
            <person name="Martin J."/>
            <person name="Mayer C."/>
            <person name="Parker M."/>
            <person name="Quesneville H."/>
            <person name="Raymond J."/>
            <person name="Uhlig C."/>
            <person name="Valentin K.U."/>
            <person name="Worden A.Z."/>
            <person name="Armbrust E.V."/>
            <person name="Bowler C."/>
            <person name="Green B."/>
            <person name="Moulton V."/>
            <person name="Van Oosterhout C."/>
            <person name="Grigoriev I."/>
        </authorList>
    </citation>
    <scope>NUCLEOTIDE SEQUENCE [LARGE SCALE GENOMIC DNA]</scope>
    <source>
        <strain evidence="8 9">CCMP1102</strain>
    </source>
</reference>
<dbReference type="InterPro" id="IPR014014">
    <property type="entry name" value="RNA_helicase_DEAD_Q_motif"/>
</dbReference>
<dbReference type="Proteomes" id="UP000095751">
    <property type="component" value="Unassembled WGS sequence"/>
</dbReference>
<proteinExistence type="predicted"/>
<dbReference type="InterPro" id="IPR050079">
    <property type="entry name" value="DEAD_box_RNA_helicase"/>
</dbReference>
<evidence type="ECO:0000313" key="8">
    <source>
        <dbReference type="EMBL" id="OEU17766.1"/>
    </source>
</evidence>
<evidence type="ECO:0000256" key="4">
    <source>
        <dbReference type="ARBA" id="ARBA00022840"/>
    </source>
</evidence>
<dbReference type="InParanoid" id="A0A1E7FHV7"/>
<protein>
    <submittedName>
        <fullName evidence="8">DEAD/DEAH box type DNA/RNA helicase</fullName>
    </submittedName>
</protein>
<keyword evidence="3 8" id="KW-0347">Helicase</keyword>
<gene>
    <name evidence="8" type="ORF">FRACYDRAFT_164247</name>
</gene>
<dbReference type="PANTHER" id="PTHR47959">
    <property type="entry name" value="ATP-DEPENDENT RNA HELICASE RHLE-RELATED"/>
    <property type="match status" value="1"/>
</dbReference>
<dbReference type="GO" id="GO:0003724">
    <property type="term" value="F:RNA helicase activity"/>
    <property type="evidence" value="ECO:0007669"/>
    <property type="project" value="InterPro"/>
</dbReference>
<dbReference type="AlphaFoldDB" id="A0A1E7FHV7"/>
<keyword evidence="2" id="KW-0378">Hydrolase</keyword>
<feature type="non-terminal residue" evidence="8">
    <location>
        <position position="1"/>
    </location>
</feature>
<dbReference type="InterPro" id="IPR014001">
    <property type="entry name" value="Helicase_ATP-bd"/>
</dbReference>
<dbReference type="InterPro" id="IPR011545">
    <property type="entry name" value="DEAD/DEAH_box_helicase_dom"/>
</dbReference>
<evidence type="ECO:0000259" key="6">
    <source>
        <dbReference type="PROSITE" id="PS51192"/>
    </source>
</evidence>
<dbReference type="GO" id="GO:0016787">
    <property type="term" value="F:hydrolase activity"/>
    <property type="evidence" value="ECO:0007669"/>
    <property type="project" value="UniProtKB-KW"/>
</dbReference>
<dbReference type="GO" id="GO:0005524">
    <property type="term" value="F:ATP binding"/>
    <property type="evidence" value="ECO:0007669"/>
    <property type="project" value="UniProtKB-KW"/>
</dbReference>
<evidence type="ECO:0000313" key="9">
    <source>
        <dbReference type="Proteomes" id="UP000095751"/>
    </source>
</evidence>
<feature type="non-terminal residue" evidence="8">
    <location>
        <position position="94"/>
    </location>
</feature>
<name>A0A1E7FHV7_9STRA</name>
<feature type="domain" description="Helicase ATP-binding" evidence="6">
    <location>
        <begin position="25"/>
        <end position="94"/>
    </location>
</feature>
<accession>A0A1E7FHV7</accession>
<dbReference type="OrthoDB" id="10256233at2759"/>
<sequence length="94" mass="9959">LFPSLATSLNELGFSTPTPIQSASAERALESENLLLIAPTGSGKTLAYLLPALEKVVTQRQQKIQQAGEDEATSSIPSNTILVVAPTRELALQL</sequence>
<dbReference type="GO" id="GO:0005829">
    <property type="term" value="C:cytosol"/>
    <property type="evidence" value="ECO:0007669"/>
    <property type="project" value="TreeGrafter"/>
</dbReference>
<dbReference type="SUPFAM" id="SSF52540">
    <property type="entry name" value="P-loop containing nucleoside triphosphate hydrolases"/>
    <property type="match status" value="1"/>
</dbReference>
<evidence type="ECO:0000256" key="2">
    <source>
        <dbReference type="ARBA" id="ARBA00022801"/>
    </source>
</evidence>
<organism evidence="8 9">
    <name type="scientific">Fragilariopsis cylindrus CCMP1102</name>
    <dbReference type="NCBI Taxonomy" id="635003"/>
    <lineage>
        <taxon>Eukaryota</taxon>
        <taxon>Sar</taxon>
        <taxon>Stramenopiles</taxon>
        <taxon>Ochrophyta</taxon>
        <taxon>Bacillariophyta</taxon>
        <taxon>Bacillariophyceae</taxon>
        <taxon>Bacillariophycidae</taxon>
        <taxon>Bacillariales</taxon>
        <taxon>Bacillariaceae</taxon>
        <taxon>Fragilariopsis</taxon>
    </lineage>
</organism>
<feature type="short sequence motif" description="Q motif" evidence="5">
    <location>
        <begin position="1"/>
        <end position="22"/>
    </location>
</feature>
<evidence type="ECO:0000259" key="7">
    <source>
        <dbReference type="PROSITE" id="PS51195"/>
    </source>
</evidence>
<keyword evidence="4" id="KW-0067">ATP-binding</keyword>
<dbReference type="PROSITE" id="PS51192">
    <property type="entry name" value="HELICASE_ATP_BIND_1"/>
    <property type="match status" value="1"/>
</dbReference>
<evidence type="ECO:0000256" key="1">
    <source>
        <dbReference type="ARBA" id="ARBA00022741"/>
    </source>
</evidence>
<dbReference type="Gene3D" id="3.40.50.300">
    <property type="entry name" value="P-loop containing nucleotide triphosphate hydrolases"/>
    <property type="match status" value="1"/>
</dbReference>
<dbReference type="KEGG" id="fcy:FRACYDRAFT_164247"/>
<dbReference type="InterPro" id="IPR027417">
    <property type="entry name" value="P-loop_NTPase"/>
</dbReference>
<evidence type="ECO:0000256" key="5">
    <source>
        <dbReference type="PROSITE-ProRule" id="PRU00552"/>
    </source>
</evidence>
<keyword evidence="9" id="KW-1185">Reference proteome</keyword>
<evidence type="ECO:0000256" key="3">
    <source>
        <dbReference type="ARBA" id="ARBA00022806"/>
    </source>
</evidence>
<dbReference type="PANTHER" id="PTHR47959:SF1">
    <property type="entry name" value="ATP-DEPENDENT RNA HELICASE DBPA"/>
    <property type="match status" value="1"/>
</dbReference>
<dbReference type="Pfam" id="PF00270">
    <property type="entry name" value="DEAD"/>
    <property type="match status" value="1"/>
</dbReference>